<dbReference type="EMBL" id="JXRR01000014">
    <property type="protein sequence ID" value="KIL47936.1"/>
    <property type="molecule type" value="Genomic_DNA"/>
</dbReference>
<protein>
    <submittedName>
        <fullName evidence="1">Uncharacterized protein</fullName>
    </submittedName>
</protein>
<keyword evidence="2" id="KW-1185">Reference proteome</keyword>
<dbReference type="AlphaFoldDB" id="A0A0C2VU36"/>
<comment type="caution">
    <text evidence="1">The sequence shown here is derived from an EMBL/GenBank/DDBJ whole genome shotgun (WGS) entry which is preliminary data.</text>
</comment>
<gene>
    <name evidence="1" type="ORF">KR50_21030</name>
</gene>
<sequence>MFRSPATVIGCEPSVPTSNWFQQDAPKSIPINSFTGFHHPPALLKKEDYGTSLLHRVKLF</sequence>
<evidence type="ECO:0000313" key="1">
    <source>
        <dbReference type="EMBL" id="KIL47936.1"/>
    </source>
</evidence>
<reference evidence="1 2" key="1">
    <citation type="submission" date="2015-01" db="EMBL/GenBank/DDBJ databases">
        <title>Jeotgalibacillus campisalis genome sequencing.</title>
        <authorList>
            <person name="Goh K.M."/>
            <person name="Chan K.-G."/>
            <person name="Yaakop A.S."/>
            <person name="Ee R."/>
            <person name="Gan H.M."/>
            <person name="Chan C.S."/>
        </authorList>
    </citation>
    <scope>NUCLEOTIDE SEQUENCE [LARGE SCALE GENOMIC DNA]</scope>
    <source>
        <strain evidence="1 2">SF-57</strain>
    </source>
</reference>
<name>A0A0C2VU36_9BACL</name>
<proteinExistence type="predicted"/>
<dbReference type="Proteomes" id="UP000031972">
    <property type="component" value="Unassembled WGS sequence"/>
</dbReference>
<evidence type="ECO:0000313" key="2">
    <source>
        <dbReference type="Proteomes" id="UP000031972"/>
    </source>
</evidence>
<accession>A0A0C2VU36</accession>
<organism evidence="1 2">
    <name type="scientific">Jeotgalibacillus campisalis</name>
    <dbReference type="NCBI Taxonomy" id="220754"/>
    <lineage>
        <taxon>Bacteria</taxon>
        <taxon>Bacillati</taxon>
        <taxon>Bacillota</taxon>
        <taxon>Bacilli</taxon>
        <taxon>Bacillales</taxon>
        <taxon>Caryophanaceae</taxon>
        <taxon>Jeotgalibacillus</taxon>
    </lineage>
</organism>